<reference evidence="6 7" key="1">
    <citation type="submission" date="2019-11" db="EMBL/GenBank/DDBJ databases">
        <title>Venturia inaequalis Genome Resource.</title>
        <authorList>
            <person name="Lichtner F.J."/>
        </authorList>
    </citation>
    <scope>NUCLEOTIDE SEQUENCE [LARGE SCALE GENOMIC DNA]</scope>
    <source>
        <strain evidence="6">Bline_iso_100314</strain>
    </source>
</reference>
<dbReference type="InterPro" id="IPR023673">
    <property type="entry name" value="Ribosomal_uL1_CS"/>
</dbReference>
<dbReference type="FunFam" id="3.40.50.790:FF:000002">
    <property type="entry name" value="Ribosomal protein"/>
    <property type="match status" value="1"/>
</dbReference>
<dbReference type="EMBL" id="WNWQ01000222">
    <property type="protein sequence ID" value="KAE9973823.1"/>
    <property type="molecule type" value="Genomic_DNA"/>
</dbReference>
<comment type="caution">
    <text evidence="6">The sequence shown here is derived from an EMBL/GenBank/DDBJ whole genome shotgun (WGS) entry which is preliminary data.</text>
</comment>
<dbReference type="Pfam" id="PF00687">
    <property type="entry name" value="Ribosomal_L1"/>
    <property type="match status" value="1"/>
</dbReference>
<dbReference type="InterPro" id="IPR051654">
    <property type="entry name" value="Meroterpenoid_MTases"/>
</dbReference>
<dbReference type="InterPro" id="IPR028364">
    <property type="entry name" value="Ribosomal_uL1/biogenesis"/>
</dbReference>
<organism evidence="6 7">
    <name type="scientific">Venturia inaequalis</name>
    <name type="common">Apple scab fungus</name>
    <dbReference type="NCBI Taxonomy" id="5025"/>
    <lineage>
        <taxon>Eukaryota</taxon>
        <taxon>Fungi</taxon>
        <taxon>Dikarya</taxon>
        <taxon>Ascomycota</taxon>
        <taxon>Pezizomycotina</taxon>
        <taxon>Dothideomycetes</taxon>
        <taxon>Pleosporomycetidae</taxon>
        <taxon>Venturiales</taxon>
        <taxon>Venturiaceae</taxon>
        <taxon>Venturia</taxon>
    </lineage>
</organism>
<evidence type="ECO:0000256" key="2">
    <source>
        <dbReference type="ARBA" id="ARBA00022679"/>
    </source>
</evidence>
<dbReference type="SUPFAM" id="SSF56808">
    <property type="entry name" value="Ribosomal protein L1"/>
    <property type="match status" value="1"/>
</dbReference>
<dbReference type="PANTHER" id="PTHR35897">
    <property type="entry name" value="METHYLTRANSFERASE AUSD"/>
    <property type="match status" value="1"/>
</dbReference>
<dbReference type="FunFam" id="3.30.190.20:FF:000009">
    <property type="entry name" value="Ribosomal protein L10a"/>
    <property type="match status" value="1"/>
</dbReference>
<dbReference type="InterPro" id="IPR016095">
    <property type="entry name" value="Ribosomal_uL1_3-a/b-sand"/>
</dbReference>
<evidence type="ECO:0000256" key="5">
    <source>
        <dbReference type="ARBA" id="ARBA00023274"/>
    </source>
</evidence>
<dbReference type="PANTHER" id="PTHR35897:SF1">
    <property type="entry name" value="METHYLTRANSFERASE AUSD"/>
    <property type="match status" value="1"/>
</dbReference>
<evidence type="ECO:0000313" key="6">
    <source>
        <dbReference type="EMBL" id="KAE9973823.1"/>
    </source>
</evidence>
<keyword evidence="3" id="KW-0949">S-adenosyl-L-methionine</keyword>
<dbReference type="FunFam" id="3.30.190.20:FF:000006">
    <property type="entry name" value="Ribosomal protein"/>
    <property type="match status" value="1"/>
</dbReference>
<keyword evidence="5" id="KW-0687">Ribonucleoprotein</keyword>
<comment type="similarity">
    <text evidence="1">Belongs to the universal ribosomal protein uL1 family.</text>
</comment>
<evidence type="ECO:0000256" key="1">
    <source>
        <dbReference type="ARBA" id="ARBA00010531"/>
    </source>
</evidence>
<sequence length="458" mass="50601">MNATSDDGADALKAATTIDLALYKLDSSAIGNNARKLLINYSGIPEEEVGPHVDAIEIRQLVADGVPLENTYGSDLEQEFIDLGYDLFQDKGKIKTTFLAANVFDDDSSLTQIYGQMSIVYTGSFFHLFGHEEQFDAAKRVVQLLTPAKGTMIVGRQVGTADVGDGDAEGFLGEKGRFRYNPKTWTRFWDEVGEATGTKWKVEAELDPFGIGYGGSDSDPTWELTKNSMEEARRMRFTEVMASKITVAGVRQNVKEVLEYSNETKKRNFLETVELQIGLKNYDPQRDKRFSGTVKLPSVPRPGMAICVLGDQHDIDRAKHHGVDAMSSDDLKKLNKNKKLIKKLARKYDAFISSDSLIKQIPRLLGPGLSKAGKFPTPVSHAEDLANKVTDVKSTIKFQLKKVLCMGVAVGNVGMTEDELIGNIMLAVNYLVSLLKKGWQNVGSLTIKATMSPPKRLY</sequence>
<dbReference type="Proteomes" id="UP000433883">
    <property type="component" value="Unassembled WGS sequence"/>
</dbReference>
<keyword evidence="2" id="KW-0808">Transferase</keyword>
<evidence type="ECO:0000256" key="4">
    <source>
        <dbReference type="ARBA" id="ARBA00022980"/>
    </source>
</evidence>
<dbReference type="PROSITE" id="PS01199">
    <property type="entry name" value="RIBOSOMAL_L1"/>
    <property type="match status" value="1"/>
</dbReference>
<keyword evidence="4" id="KW-0689">Ribosomal protein</keyword>
<accession>A0A8H3YVW0</accession>
<dbReference type="GO" id="GO:0005840">
    <property type="term" value="C:ribosome"/>
    <property type="evidence" value="ECO:0007669"/>
    <property type="project" value="UniProtKB-KW"/>
</dbReference>
<dbReference type="GO" id="GO:0016740">
    <property type="term" value="F:transferase activity"/>
    <property type="evidence" value="ECO:0007669"/>
    <property type="project" value="UniProtKB-KW"/>
</dbReference>
<dbReference type="Gene3D" id="3.40.50.790">
    <property type="match status" value="1"/>
</dbReference>
<name>A0A8H3YVW0_VENIN</name>
<dbReference type="GO" id="GO:0000055">
    <property type="term" value="P:ribosomal large subunit export from nucleus"/>
    <property type="evidence" value="ECO:0007669"/>
    <property type="project" value="UniProtKB-ARBA"/>
</dbReference>
<proteinExistence type="inferred from homology"/>
<gene>
    <name evidence="6" type="ORF">BLS_003413</name>
</gene>
<protein>
    <recommendedName>
        <fullName evidence="8">Ribosomal protein</fullName>
    </recommendedName>
</protein>
<dbReference type="CDD" id="cd00403">
    <property type="entry name" value="Ribosomal_L1"/>
    <property type="match status" value="1"/>
</dbReference>
<dbReference type="AlphaFoldDB" id="A0A8H3YVW0"/>
<evidence type="ECO:0008006" key="8">
    <source>
        <dbReference type="Google" id="ProtNLM"/>
    </source>
</evidence>
<dbReference type="InterPro" id="IPR023674">
    <property type="entry name" value="Ribosomal_uL1-like"/>
</dbReference>
<dbReference type="GO" id="GO:1990904">
    <property type="term" value="C:ribonucleoprotein complex"/>
    <property type="evidence" value="ECO:0007669"/>
    <property type="project" value="UniProtKB-KW"/>
</dbReference>
<evidence type="ECO:0000256" key="3">
    <source>
        <dbReference type="ARBA" id="ARBA00022691"/>
    </source>
</evidence>
<dbReference type="Gene3D" id="3.30.190.20">
    <property type="match status" value="1"/>
</dbReference>
<evidence type="ECO:0000313" key="7">
    <source>
        <dbReference type="Proteomes" id="UP000433883"/>
    </source>
</evidence>